<dbReference type="OrthoDB" id="175242at2"/>
<feature type="domain" description="DUF1587" evidence="3">
    <location>
        <begin position="117"/>
        <end position="180"/>
    </location>
</feature>
<dbReference type="Pfam" id="PF07631">
    <property type="entry name" value="PSD4"/>
    <property type="match status" value="1"/>
</dbReference>
<dbReference type="Pfam" id="PF07626">
    <property type="entry name" value="PSD3"/>
    <property type="match status" value="1"/>
</dbReference>
<evidence type="ECO:0000256" key="1">
    <source>
        <dbReference type="SAM" id="MobiDB-lite"/>
    </source>
</evidence>
<dbReference type="InterPro" id="IPR013036">
    <property type="entry name" value="DUF1587"/>
</dbReference>
<protein>
    <submittedName>
        <fullName evidence="8">Planctomycete cytochrome C</fullName>
    </submittedName>
</protein>
<keyword evidence="9" id="KW-1185">Reference proteome</keyword>
<dbReference type="EMBL" id="SJPL01000001">
    <property type="protein sequence ID" value="TWT72469.1"/>
    <property type="molecule type" value="Genomic_DNA"/>
</dbReference>
<evidence type="ECO:0000259" key="4">
    <source>
        <dbReference type="Pfam" id="PF07627"/>
    </source>
</evidence>
<feature type="domain" description="DUF1588" evidence="4">
    <location>
        <begin position="596"/>
        <end position="692"/>
    </location>
</feature>
<evidence type="ECO:0000259" key="5">
    <source>
        <dbReference type="Pfam" id="PF07631"/>
    </source>
</evidence>
<feature type="domain" description="DUF1585" evidence="2">
    <location>
        <begin position="714"/>
        <end position="786"/>
    </location>
</feature>
<dbReference type="Pfam" id="PF07627">
    <property type="entry name" value="PSCyt3"/>
    <property type="match status" value="1"/>
</dbReference>
<dbReference type="Pfam" id="PF07624">
    <property type="entry name" value="PSD2"/>
    <property type="match status" value="1"/>
</dbReference>
<dbReference type="Pfam" id="PF07635">
    <property type="entry name" value="PSCyt1"/>
    <property type="match status" value="1"/>
</dbReference>
<feature type="domain" description="DUF1592" evidence="5">
    <location>
        <begin position="450"/>
        <end position="577"/>
    </location>
</feature>
<sequence>MVPVTFLTLTLVSDRAIGVEPPDSISVFQQDYCLDCHQGPDAEAGLDLETLSADLDDQEAFARWVRVVDRVRDGEMPPEDYGAADPDDAKRFLKQASRWLADHQTRQDDSLGRVRGRRLTNRQLEKTLQDLLVIRTPLAPLMSGEPRLHGYVGIADAQPMSPYQLQTHLDVVDVALDAAFRKVSRTEPLLERQWDAAGIARKNPRRRCREPEMRQGRAVVWSCNMPFYGRMEATRVPRSGWYDIRFTASAVKPPSEGGVWCTVRRGECVSNSPLMTWIGSFEAESEPRTLEYRAWIPKGEKLEIRPNDSTLKRARFAGGQVGTGEGEPQNVPGLALSELSMREVQPAGSAADTAAVLFGDLAIAKHGRDGVVSFQVDPSATRQQLSDQLVRFAQLAFRRDIEPDRLVGFQQMLSQQLDEGVPAVDALRATYRAVLCSPRFLYFSEPVGRLDDFAIASRLSYFLCQSMPDQELLEAARRGQLHNPQTLIRQAQRLLDTPRGRSFMSDFADQWLELDQITDTEPDRRRFSEFDPIVQDAMLAETRAFLNQLLKDNAPVQQIVAADFTFLNSRLARYYGIDDVAGDQLRLVHLPDDSVRGGLMAHGSVLKVTANGTDTSPVLRGVWLCDRILGTPIPPPPSNVPAIEPDTRGSTSIREMLIRHEEDPNCAGCHRKIDAAGFALESFDASGQFRTRYERGNSRNKGPAVDPSGTLPGGDEFDDFTEFRHLVSHEDHRLAENLADHWITYGTGQRVRFADRARVESIVQRTADSQYAINDLLMAVITSPLFLEK</sequence>
<feature type="region of interest" description="Disordered" evidence="1">
    <location>
        <begin position="693"/>
        <end position="714"/>
    </location>
</feature>
<evidence type="ECO:0000259" key="3">
    <source>
        <dbReference type="Pfam" id="PF07626"/>
    </source>
</evidence>
<evidence type="ECO:0000259" key="6">
    <source>
        <dbReference type="Pfam" id="PF07635"/>
    </source>
</evidence>
<dbReference type="AlphaFoldDB" id="A0A5C5YC08"/>
<evidence type="ECO:0000313" key="8">
    <source>
        <dbReference type="EMBL" id="TWT72469.1"/>
    </source>
</evidence>
<organism evidence="8 9">
    <name type="scientific">Crateriforma conspicua</name>
    <dbReference type="NCBI Taxonomy" id="2527996"/>
    <lineage>
        <taxon>Bacteria</taxon>
        <taxon>Pseudomonadati</taxon>
        <taxon>Planctomycetota</taxon>
        <taxon>Planctomycetia</taxon>
        <taxon>Planctomycetales</taxon>
        <taxon>Planctomycetaceae</taxon>
        <taxon>Crateriforma</taxon>
    </lineage>
</organism>
<feature type="domain" description="Cytochrome C Planctomycete-type" evidence="6">
    <location>
        <begin position="33"/>
        <end position="80"/>
    </location>
</feature>
<evidence type="ECO:0000259" key="2">
    <source>
        <dbReference type="Pfam" id="PF07624"/>
    </source>
</evidence>
<gene>
    <name evidence="8" type="ORF">Pan14r_47890</name>
</gene>
<dbReference type="Proteomes" id="UP000317238">
    <property type="component" value="Unassembled WGS sequence"/>
</dbReference>
<name>A0A5C5YC08_9PLAN</name>
<feature type="domain" description="DUF1595" evidence="7">
    <location>
        <begin position="387"/>
        <end position="445"/>
    </location>
</feature>
<dbReference type="InterPro" id="IPR011478">
    <property type="entry name" value="DUF1585"/>
</dbReference>
<reference evidence="8 9" key="1">
    <citation type="submission" date="2019-02" db="EMBL/GenBank/DDBJ databases">
        <title>Deep-cultivation of Planctomycetes and their phenomic and genomic characterization uncovers novel biology.</title>
        <authorList>
            <person name="Wiegand S."/>
            <person name="Jogler M."/>
            <person name="Boedeker C."/>
            <person name="Pinto D."/>
            <person name="Vollmers J."/>
            <person name="Rivas-Marin E."/>
            <person name="Kohn T."/>
            <person name="Peeters S.H."/>
            <person name="Heuer A."/>
            <person name="Rast P."/>
            <person name="Oberbeckmann S."/>
            <person name="Bunk B."/>
            <person name="Jeske O."/>
            <person name="Meyerdierks A."/>
            <person name="Storesund J.E."/>
            <person name="Kallscheuer N."/>
            <person name="Luecker S."/>
            <person name="Lage O.M."/>
            <person name="Pohl T."/>
            <person name="Merkel B.J."/>
            <person name="Hornburger P."/>
            <person name="Mueller R.-W."/>
            <person name="Bruemmer F."/>
            <person name="Labrenz M."/>
            <person name="Spormann A.M."/>
            <person name="Op Den Camp H."/>
            <person name="Overmann J."/>
            <person name="Amann R."/>
            <person name="Jetten M.S.M."/>
            <person name="Mascher T."/>
            <person name="Medema M.H."/>
            <person name="Devos D.P."/>
            <person name="Kaster A.-K."/>
            <person name="Ovreas L."/>
            <person name="Rohde M."/>
            <person name="Galperin M.Y."/>
            <person name="Jogler C."/>
        </authorList>
    </citation>
    <scope>NUCLEOTIDE SEQUENCE [LARGE SCALE GENOMIC DNA]</scope>
    <source>
        <strain evidence="8 9">Pan14r</strain>
    </source>
</reference>
<dbReference type="InterPro" id="IPR013043">
    <property type="entry name" value="DUF1595"/>
</dbReference>
<dbReference type="InterPro" id="IPR011429">
    <property type="entry name" value="Cyt_c_Planctomycete-type"/>
</dbReference>
<dbReference type="InterPro" id="IPR013042">
    <property type="entry name" value="DUF1592"/>
</dbReference>
<dbReference type="Pfam" id="PF07637">
    <property type="entry name" value="PSD5"/>
    <property type="match status" value="1"/>
</dbReference>
<dbReference type="InterPro" id="IPR013039">
    <property type="entry name" value="DUF1588"/>
</dbReference>
<accession>A0A5C5YC08</accession>
<comment type="caution">
    <text evidence="8">The sequence shown here is derived from an EMBL/GenBank/DDBJ whole genome shotgun (WGS) entry which is preliminary data.</text>
</comment>
<proteinExistence type="predicted"/>
<evidence type="ECO:0000259" key="7">
    <source>
        <dbReference type="Pfam" id="PF07637"/>
    </source>
</evidence>
<evidence type="ECO:0000313" key="9">
    <source>
        <dbReference type="Proteomes" id="UP000317238"/>
    </source>
</evidence>